<evidence type="ECO:0000259" key="2">
    <source>
        <dbReference type="Pfam" id="PF02854"/>
    </source>
</evidence>
<dbReference type="GO" id="GO:0005730">
    <property type="term" value="C:nucleolus"/>
    <property type="evidence" value="ECO:0007669"/>
    <property type="project" value="TreeGrafter"/>
</dbReference>
<dbReference type="PANTHER" id="PTHR18034:SF4">
    <property type="entry name" value="NUCLEOLAR MIF4G DOMAIN-CONTAINING PROTEIN 1"/>
    <property type="match status" value="1"/>
</dbReference>
<dbReference type="InterPro" id="IPR016024">
    <property type="entry name" value="ARM-type_fold"/>
</dbReference>
<keyword evidence="4" id="KW-1185">Reference proteome</keyword>
<feature type="domain" description="MIF4G" evidence="2">
    <location>
        <begin position="280"/>
        <end position="345"/>
    </location>
</feature>
<proteinExistence type="predicted"/>
<feature type="compositionally biased region" description="Acidic residues" evidence="1">
    <location>
        <begin position="127"/>
        <end position="154"/>
    </location>
</feature>
<feature type="region of interest" description="Disordered" evidence="1">
    <location>
        <begin position="1"/>
        <end position="24"/>
    </location>
</feature>
<dbReference type="GO" id="GO:0042274">
    <property type="term" value="P:ribosomal small subunit biogenesis"/>
    <property type="evidence" value="ECO:0007669"/>
    <property type="project" value="TreeGrafter"/>
</dbReference>
<dbReference type="AlphaFoldDB" id="A0A9N9HLH2"/>
<sequence>MGSWNHQEDLDDTNMVVGQSSVKEPDSWKLEKLSTTNPNFYSLLEDSNLVVSNKNTLTESKSVDDKEIKRLEKKLGIKSGGKLTKAFEEDGLDELLQGFEIGSKNLKKSKFISEENEEIDTSHYNDDDFDESEHESDDENSDMMEEESDVEMEPESNIYEKPEANEAKGKYIPPHLQRKTFTSESDEAKKEHHIRLQRQLQGLLNRLSESNIESIIINIEELYQRFTRHAAFYKIIGIDFCAHFVQEMIEEFERYHKQYSSTSDDVKNLEGEGGKEIFITDLNELNVELLLKIVRSSGYQLRQDDPTALKEIIHQVQAETSKKNPRTLGSRLKFMIETIINLKNNRFKQQDFIANTENVLRIKKFLNNLGKRIHVQATETLRVSLDDIKSIETK</sequence>
<dbReference type="InterPro" id="IPR003890">
    <property type="entry name" value="MIF4G-like_typ-3"/>
</dbReference>
<dbReference type="SUPFAM" id="SSF48371">
    <property type="entry name" value="ARM repeat"/>
    <property type="match status" value="1"/>
</dbReference>
<dbReference type="InterPro" id="IPR050781">
    <property type="entry name" value="CWC22_splicing_factor"/>
</dbReference>
<accession>A0A9N9HLH2</accession>
<evidence type="ECO:0000313" key="3">
    <source>
        <dbReference type="EMBL" id="CAG8695489.1"/>
    </source>
</evidence>
<feature type="region of interest" description="Disordered" evidence="1">
    <location>
        <begin position="117"/>
        <end position="155"/>
    </location>
</feature>
<name>A0A9N9HLH2_FUNMO</name>
<reference evidence="3" key="1">
    <citation type="submission" date="2021-06" db="EMBL/GenBank/DDBJ databases">
        <authorList>
            <person name="Kallberg Y."/>
            <person name="Tangrot J."/>
            <person name="Rosling A."/>
        </authorList>
    </citation>
    <scope>NUCLEOTIDE SEQUENCE</scope>
    <source>
        <strain evidence="3">87-6 pot B 2015</strain>
    </source>
</reference>
<evidence type="ECO:0000256" key="1">
    <source>
        <dbReference type="SAM" id="MobiDB-lite"/>
    </source>
</evidence>
<dbReference type="Gene3D" id="1.25.40.180">
    <property type="match status" value="2"/>
</dbReference>
<evidence type="ECO:0000313" key="4">
    <source>
        <dbReference type="Proteomes" id="UP000789375"/>
    </source>
</evidence>
<gene>
    <name evidence="3" type="ORF">FMOSSE_LOCUS13557</name>
</gene>
<dbReference type="PANTHER" id="PTHR18034">
    <property type="entry name" value="CELL CYCLE CONTROL PROTEIN CWF22-RELATED"/>
    <property type="match status" value="1"/>
</dbReference>
<dbReference type="GO" id="GO:0003723">
    <property type="term" value="F:RNA binding"/>
    <property type="evidence" value="ECO:0007669"/>
    <property type="project" value="InterPro"/>
</dbReference>
<dbReference type="Pfam" id="PF02854">
    <property type="entry name" value="MIF4G"/>
    <property type="match status" value="1"/>
</dbReference>
<protein>
    <submittedName>
        <fullName evidence="3">4811_t:CDS:1</fullName>
    </submittedName>
</protein>
<dbReference type="Proteomes" id="UP000789375">
    <property type="component" value="Unassembled WGS sequence"/>
</dbReference>
<comment type="caution">
    <text evidence="3">The sequence shown here is derived from an EMBL/GenBank/DDBJ whole genome shotgun (WGS) entry which is preliminary data.</text>
</comment>
<dbReference type="EMBL" id="CAJVPP010008250">
    <property type="protein sequence ID" value="CAG8695489.1"/>
    <property type="molecule type" value="Genomic_DNA"/>
</dbReference>
<organism evidence="3 4">
    <name type="scientific">Funneliformis mosseae</name>
    <name type="common">Endomycorrhizal fungus</name>
    <name type="synonym">Glomus mosseae</name>
    <dbReference type="NCBI Taxonomy" id="27381"/>
    <lineage>
        <taxon>Eukaryota</taxon>
        <taxon>Fungi</taxon>
        <taxon>Fungi incertae sedis</taxon>
        <taxon>Mucoromycota</taxon>
        <taxon>Glomeromycotina</taxon>
        <taxon>Glomeromycetes</taxon>
        <taxon>Glomerales</taxon>
        <taxon>Glomeraceae</taxon>
        <taxon>Funneliformis</taxon>
    </lineage>
</organism>
<feature type="non-terminal residue" evidence="3">
    <location>
        <position position="1"/>
    </location>
</feature>